<feature type="compositionally biased region" description="Basic and acidic residues" evidence="1">
    <location>
        <begin position="52"/>
        <end position="70"/>
    </location>
</feature>
<organism evidence="3 4">
    <name type="scientific">Capronia coronata CBS 617.96</name>
    <dbReference type="NCBI Taxonomy" id="1182541"/>
    <lineage>
        <taxon>Eukaryota</taxon>
        <taxon>Fungi</taxon>
        <taxon>Dikarya</taxon>
        <taxon>Ascomycota</taxon>
        <taxon>Pezizomycotina</taxon>
        <taxon>Eurotiomycetes</taxon>
        <taxon>Chaetothyriomycetidae</taxon>
        <taxon>Chaetothyriales</taxon>
        <taxon>Herpotrichiellaceae</taxon>
        <taxon>Capronia</taxon>
    </lineage>
</organism>
<name>W9Y723_9EURO</name>
<dbReference type="RefSeq" id="XP_007724843.1">
    <property type="nucleotide sequence ID" value="XM_007726653.1"/>
</dbReference>
<evidence type="ECO:0000313" key="3">
    <source>
        <dbReference type="EMBL" id="EXJ85405.1"/>
    </source>
</evidence>
<dbReference type="Proteomes" id="UP000019484">
    <property type="component" value="Unassembled WGS sequence"/>
</dbReference>
<dbReference type="InterPro" id="IPR009057">
    <property type="entry name" value="Homeodomain-like_sf"/>
</dbReference>
<feature type="compositionally biased region" description="Basic and acidic residues" evidence="1">
    <location>
        <begin position="650"/>
        <end position="659"/>
    </location>
</feature>
<dbReference type="OrthoDB" id="272624at2759"/>
<dbReference type="HOGENOM" id="CLU_399006_0_0_1"/>
<dbReference type="PANTHER" id="PTHR22929">
    <property type="entry name" value="RNA POLYMERASE III TRANSCRIPTION INITIATION FACTOR B"/>
    <property type="match status" value="1"/>
</dbReference>
<dbReference type="eggNOG" id="KOG2009">
    <property type="taxonomic scope" value="Eukaryota"/>
</dbReference>
<dbReference type="GO" id="GO:0070898">
    <property type="term" value="P:RNA polymerase III preinitiation complex assembly"/>
    <property type="evidence" value="ECO:0007669"/>
    <property type="project" value="TreeGrafter"/>
</dbReference>
<dbReference type="AlphaFoldDB" id="W9Y723"/>
<dbReference type="PANTHER" id="PTHR22929:SF0">
    <property type="entry name" value="TRANSCRIPTION FACTOR TFIIIB COMPONENT B'' HOMOLOG"/>
    <property type="match status" value="1"/>
</dbReference>
<comment type="caution">
    <text evidence="3">The sequence shown here is derived from an EMBL/GenBank/DDBJ whole genome shotgun (WGS) entry which is preliminary data.</text>
</comment>
<evidence type="ECO:0000313" key="4">
    <source>
        <dbReference type="Proteomes" id="UP000019484"/>
    </source>
</evidence>
<dbReference type="InterPro" id="IPR001005">
    <property type="entry name" value="SANT/Myb"/>
</dbReference>
<dbReference type="GO" id="GO:0000126">
    <property type="term" value="C:transcription factor TFIIIB complex"/>
    <property type="evidence" value="ECO:0007669"/>
    <property type="project" value="TreeGrafter"/>
</dbReference>
<keyword evidence="4" id="KW-1185">Reference proteome</keyword>
<feature type="compositionally biased region" description="Basic and acidic residues" evidence="1">
    <location>
        <begin position="77"/>
        <end position="105"/>
    </location>
</feature>
<dbReference type="Pfam" id="PF15963">
    <property type="entry name" value="Myb_DNA-bind_7"/>
    <property type="match status" value="1"/>
</dbReference>
<feature type="compositionally biased region" description="Basic residues" evidence="1">
    <location>
        <begin position="20"/>
        <end position="30"/>
    </location>
</feature>
<reference evidence="3 4" key="1">
    <citation type="submission" date="2013-03" db="EMBL/GenBank/DDBJ databases">
        <title>The Genome Sequence of Capronia coronata CBS 617.96.</title>
        <authorList>
            <consortium name="The Broad Institute Genomics Platform"/>
            <person name="Cuomo C."/>
            <person name="de Hoog S."/>
            <person name="Gorbushina A."/>
            <person name="Walker B."/>
            <person name="Young S.K."/>
            <person name="Zeng Q."/>
            <person name="Gargeya S."/>
            <person name="Fitzgerald M."/>
            <person name="Haas B."/>
            <person name="Abouelleil A."/>
            <person name="Allen A.W."/>
            <person name="Alvarado L."/>
            <person name="Arachchi H.M."/>
            <person name="Berlin A.M."/>
            <person name="Chapman S.B."/>
            <person name="Gainer-Dewar J."/>
            <person name="Goldberg J."/>
            <person name="Griggs A."/>
            <person name="Gujja S."/>
            <person name="Hansen M."/>
            <person name="Howarth C."/>
            <person name="Imamovic A."/>
            <person name="Ireland A."/>
            <person name="Larimer J."/>
            <person name="McCowan C."/>
            <person name="Murphy C."/>
            <person name="Pearson M."/>
            <person name="Poon T.W."/>
            <person name="Priest M."/>
            <person name="Roberts A."/>
            <person name="Saif S."/>
            <person name="Shea T."/>
            <person name="Sisk P."/>
            <person name="Sykes S."/>
            <person name="Wortman J."/>
            <person name="Nusbaum C."/>
            <person name="Birren B."/>
        </authorList>
    </citation>
    <scope>NUCLEOTIDE SEQUENCE [LARGE SCALE GENOMIC DNA]</scope>
    <source>
        <strain evidence="3 4">CBS 617.96</strain>
    </source>
</reference>
<accession>W9Y723</accession>
<feature type="region of interest" description="Disordered" evidence="1">
    <location>
        <begin position="684"/>
        <end position="729"/>
    </location>
</feature>
<gene>
    <name evidence="3" type="ORF">A1O1_05769</name>
</gene>
<dbReference type="CDD" id="cd00167">
    <property type="entry name" value="SANT"/>
    <property type="match status" value="1"/>
</dbReference>
<protein>
    <recommendedName>
        <fullName evidence="2">Myb-like domain-containing protein</fullName>
    </recommendedName>
</protein>
<feature type="region of interest" description="Disordered" evidence="1">
    <location>
        <begin position="1"/>
        <end position="116"/>
    </location>
</feature>
<feature type="compositionally biased region" description="Basic and acidic residues" evidence="1">
    <location>
        <begin position="410"/>
        <end position="432"/>
    </location>
</feature>
<dbReference type="GeneID" id="19160642"/>
<proteinExistence type="predicted"/>
<dbReference type="Gene3D" id="1.20.58.1880">
    <property type="match status" value="1"/>
</dbReference>
<feature type="region of interest" description="Disordered" evidence="1">
    <location>
        <begin position="204"/>
        <end position="341"/>
    </location>
</feature>
<feature type="region of interest" description="Disordered" evidence="1">
    <location>
        <begin position="374"/>
        <end position="432"/>
    </location>
</feature>
<dbReference type="GO" id="GO:0001156">
    <property type="term" value="F:TFIIIC-class transcription factor complex binding"/>
    <property type="evidence" value="ECO:0007669"/>
    <property type="project" value="TreeGrafter"/>
</dbReference>
<dbReference type="EMBL" id="AMWN01000005">
    <property type="protein sequence ID" value="EXJ85405.1"/>
    <property type="molecule type" value="Genomic_DNA"/>
</dbReference>
<feature type="domain" description="Myb-like" evidence="2">
    <location>
        <begin position="532"/>
        <end position="580"/>
    </location>
</feature>
<dbReference type="STRING" id="1182541.W9Y723"/>
<sequence>MSTFSSVVRKPGQKITPKTAPRRNVQRHPARPAAPPSLTPESQSATDIQDVVEERTVTEARTVTENRTVDESLTVTESERGHADRTVTPDDGQVVKRPKEQHGTEAHLATSDTQVPAQAQPILESTEIPPSSAPVETSVPLSVPLETVARSSPEASPSITAPTPVDAVEVIVPSSAGPDATIIHPVHLTTSPVRTLSIPVITTSGASTAPRRCRTNELTPAPSEVSNHAIDTGEESPEQSPGRSNKRQKITHPTETNNETESRVTPPLTENTPLILRSSPRHRRSESRTSEALLQDATSQAAAVSELAHSIENSARSLRPRSTRAAVSTTETESPDEDVSEAEIYEPTRRKGTRRKQQRAQAIEDIARQVVENAVGGSGRGRQRRLSRLPTPEDAEERSIDPEEISMGDLVRDNKLGKKSETEKKMQQNWEDIKRRRQEEVERRREAAAQRKHGRQILTSNQDAPVEESQVHVPQQIIVNGQIVVAAESREVAFGAGVEQAVIKDADVALEDDRIYKYVHQGTLGKHAGRRRGTRWDDEQTELFYKGLRMFGTDFSMIANLFPSLDRKQIKLKFLIEERAHPVRVKRSVAAKEPVDIDEYSMLTNQQFEDPAALQAELDAEEKRLREEDERRRANEGYVVDSADIALPSTERDRDHIDGAESNDTGATGRQEHIAHLARGAVATVTAPARKQGQLRKKEPLGRGRQGKKGRIPMEGVEERIGPIEEVYQ</sequence>
<evidence type="ECO:0000256" key="1">
    <source>
        <dbReference type="SAM" id="MobiDB-lite"/>
    </source>
</evidence>
<dbReference type="SMART" id="SM00717">
    <property type="entry name" value="SANT"/>
    <property type="match status" value="1"/>
</dbReference>
<feature type="region of interest" description="Disordered" evidence="1">
    <location>
        <begin position="647"/>
        <end position="669"/>
    </location>
</feature>
<evidence type="ECO:0000259" key="2">
    <source>
        <dbReference type="SMART" id="SM00717"/>
    </source>
</evidence>
<dbReference type="SUPFAM" id="SSF46689">
    <property type="entry name" value="Homeodomain-like"/>
    <property type="match status" value="1"/>
</dbReference>
<dbReference type="InterPro" id="IPR039467">
    <property type="entry name" value="TFIIIB_B''_Myb"/>
</dbReference>